<dbReference type="Gene3D" id="3.20.20.210">
    <property type="match status" value="1"/>
</dbReference>
<evidence type="ECO:0000313" key="3">
    <source>
        <dbReference type="Proteomes" id="UP000540656"/>
    </source>
</evidence>
<dbReference type="InterPro" id="IPR038071">
    <property type="entry name" value="UROD/MetE-like_sf"/>
</dbReference>
<proteinExistence type="predicted"/>
<evidence type="ECO:0000259" key="1">
    <source>
        <dbReference type="Pfam" id="PF01717"/>
    </source>
</evidence>
<dbReference type="EMBL" id="JACCAA010000001">
    <property type="protein sequence ID" value="NYG58262.1"/>
    <property type="molecule type" value="Genomic_DNA"/>
</dbReference>
<dbReference type="Proteomes" id="UP000540656">
    <property type="component" value="Unassembled WGS sequence"/>
</dbReference>
<protein>
    <submittedName>
        <fullName evidence="2">Methionine synthase II (Cobalamin-independent)</fullName>
    </submittedName>
</protein>
<accession>A0A7Y9S0K1</accession>
<reference evidence="2 3" key="1">
    <citation type="submission" date="2020-07" db="EMBL/GenBank/DDBJ databases">
        <title>Sequencing the genomes of 1000 actinobacteria strains.</title>
        <authorList>
            <person name="Klenk H.-P."/>
        </authorList>
    </citation>
    <scope>NUCLEOTIDE SEQUENCE [LARGE SCALE GENOMIC DNA]</scope>
    <source>
        <strain evidence="2 3">DSM 23819</strain>
    </source>
</reference>
<name>A0A7Y9S0K1_9ACTN</name>
<dbReference type="GO" id="GO:0003871">
    <property type="term" value="F:5-methyltetrahydropteroyltriglutamate-homocysteine S-methyltransferase activity"/>
    <property type="evidence" value="ECO:0007669"/>
    <property type="project" value="InterPro"/>
</dbReference>
<dbReference type="AlphaFoldDB" id="A0A7Y9S0K1"/>
<evidence type="ECO:0000313" key="2">
    <source>
        <dbReference type="EMBL" id="NYG58262.1"/>
    </source>
</evidence>
<dbReference type="InterPro" id="IPR002629">
    <property type="entry name" value="Met_Synth_C/arc"/>
</dbReference>
<sequence length="324" mass="34130">MPGGGARDPEADNTRAYRDATAIVVGELPDVIAVPELPGRGAVADMIGRTLGVLDALPADLQPFGWRLTSASGMDQRRARSLLAQDLDCVEKLTQGFTGTLKTQLAGPWTMAAMVEKPRGDKLLSDHGARRELSEAMTEGIVAHVADLQRRVPDAARLIVQIDEPALPAVMAAQIPTTSGWGKHRAVHPPEISAGLEPVLAAITAQGAVPVVHCCAPNFPIDLVRTAGAQGIAVDLDLLDARGFDELAAAMDAGEHVLLGVVPARAAELDEARTTERVLRLLDLLGLEPGENLLLTPACGLATVGPEQARRTLAHLTRCAQNLS</sequence>
<dbReference type="GO" id="GO:0009086">
    <property type="term" value="P:methionine biosynthetic process"/>
    <property type="evidence" value="ECO:0007669"/>
    <property type="project" value="InterPro"/>
</dbReference>
<dbReference type="SUPFAM" id="SSF51726">
    <property type="entry name" value="UROD/MetE-like"/>
    <property type="match status" value="1"/>
</dbReference>
<dbReference type="RefSeq" id="WP_179501439.1">
    <property type="nucleotide sequence ID" value="NZ_JACCAA010000001.1"/>
</dbReference>
<dbReference type="Pfam" id="PF01717">
    <property type="entry name" value="Meth_synt_2"/>
    <property type="match status" value="1"/>
</dbReference>
<comment type="caution">
    <text evidence="2">The sequence shown here is derived from an EMBL/GenBank/DDBJ whole genome shotgun (WGS) entry which is preliminary data.</text>
</comment>
<gene>
    <name evidence="2" type="ORF">BJ980_001185</name>
</gene>
<feature type="domain" description="Cobalamin-independent methionine synthase MetE C-terminal/archaeal" evidence="1">
    <location>
        <begin position="132"/>
        <end position="321"/>
    </location>
</feature>
<organism evidence="2 3">
    <name type="scientific">Nocardioides daedukensis</name>
    <dbReference type="NCBI Taxonomy" id="634462"/>
    <lineage>
        <taxon>Bacteria</taxon>
        <taxon>Bacillati</taxon>
        <taxon>Actinomycetota</taxon>
        <taxon>Actinomycetes</taxon>
        <taxon>Propionibacteriales</taxon>
        <taxon>Nocardioidaceae</taxon>
        <taxon>Nocardioides</taxon>
    </lineage>
</organism>
<keyword evidence="3" id="KW-1185">Reference proteome</keyword>
<dbReference type="GO" id="GO:0008270">
    <property type="term" value="F:zinc ion binding"/>
    <property type="evidence" value="ECO:0007669"/>
    <property type="project" value="InterPro"/>
</dbReference>